<proteinExistence type="predicted"/>
<dbReference type="EMBL" id="GEZM01080880">
    <property type="protein sequence ID" value="JAV62012.1"/>
    <property type="molecule type" value="Transcribed_RNA"/>
</dbReference>
<accession>A0A1Y1KKU5</accession>
<protein>
    <submittedName>
        <fullName evidence="1">Uncharacterized protein</fullName>
    </submittedName>
</protein>
<dbReference type="GO" id="GO:0003341">
    <property type="term" value="P:cilium movement"/>
    <property type="evidence" value="ECO:0007669"/>
    <property type="project" value="TreeGrafter"/>
</dbReference>
<evidence type="ECO:0000313" key="1">
    <source>
        <dbReference type="EMBL" id="JAV62012.1"/>
    </source>
</evidence>
<dbReference type="GO" id="GO:0005930">
    <property type="term" value="C:axoneme"/>
    <property type="evidence" value="ECO:0007669"/>
    <property type="project" value="TreeGrafter"/>
</dbReference>
<dbReference type="InterPro" id="IPR008962">
    <property type="entry name" value="PapD-like_sf"/>
</dbReference>
<reference evidence="1" key="1">
    <citation type="journal article" date="2016" name="Sci. Rep.">
        <title>Molecular characterization of firefly nuptial gifts: a multi-omics approach sheds light on postcopulatory sexual selection.</title>
        <authorList>
            <person name="Al-Wathiqui N."/>
            <person name="Fallon T.R."/>
            <person name="South A."/>
            <person name="Weng J.K."/>
            <person name="Lewis S.M."/>
        </authorList>
    </citation>
    <scope>NUCLEOTIDE SEQUENCE</scope>
</reference>
<organism evidence="1">
    <name type="scientific">Photinus pyralis</name>
    <name type="common">Common eastern firefly</name>
    <name type="synonym">Lampyris pyralis</name>
    <dbReference type="NCBI Taxonomy" id="7054"/>
    <lineage>
        <taxon>Eukaryota</taxon>
        <taxon>Metazoa</taxon>
        <taxon>Ecdysozoa</taxon>
        <taxon>Arthropoda</taxon>
        <taxon>Hexapoda</taxon>
        <taxon>Insecta</taxon>
        <taxon>Pterygota</taxon>
        <taxon>Neoptera</taxon>
        <taxon>Endopterygota</taxon>
        <taxon>Coleoptera</taxon>
        <taxon>Polyphaga</taxon>
        <taxon>Elateriformia</taxon>
        <taxon>Elateroidea</taxon>
        <taxon>Lampyridae</taxon>
        <taxon>Lampyrinae</taxon>
        <taxon>Photinus</taxon>
    </lineage>
</organism>
<dbReference type="AlphaFoldDB" id="A0A1Y1KKU5"/>
<dbReference type="Gene3D" id="2.60.40.10">
    <property type="entry name" value="Immunoglobulins"/>
    <property type="match status" value="1"/>
</dbReference>
<sequence length="313" mass="35063">MFRNKETKEYLYYEVILKVLKSPPLDVITLNTCVRKSLTYSITLENPLSRPVTYTAKSTVPELSFVSPQTVPALSESKFVITFLPLTEGESEAHIDLISSDLGIYPYDFKLITRPPVPDQQLFFIARLGQTATQRASVTNTAKATTTLAAQFTEPTAFFIEGNITVSPHTTKEFLVRFEPYEIGTLKSVLTLHSPATGSYAFTLTGTCEPPKPQGPYFIIPGGSTSVTFKNPFLDSTDFRFVVEPAIFSLKNDSQTVYGRCETKIAINLAPLENLEILVDRKYSIAGKLTIYPREERVSHIKWVYYLQGDLNT</sequence>
<dbReference type="InterPro" id="IPR033305">
    <property type="entry name" value="Hydin-like"/>
</dbReference>
<dbReference type="GO" id="GO:1904158">
    <property type="term" value="P:axonemal central apparatus assembly"/>
    <property type="evidence" value="ECO:0007669"/>
    <property type="project" value="TreeGrafter"/>
</dbReference>
<dbReference type="InterPro" id="IPR013783">
    <property type="entry name" value="Ig-like_fold"/>
</dbReference>
<dbReference type="PANTHER" id="PTHR23053:SF0">
    <property type="entry name" value="HYDROCEPHALUS-INDUCING PROTEIN HOMOLOG"/>
    <property type="match status" value="1"/>
</dbReference>
<dbReference type="PANTHER" id="PTHR23053">
    <property type="entry name" value="DLEC1 DELETED IN LUNG AND ESOPHAGEAL CANCER 1"/>
    <property type="match status" value="1"/>
</dbReference>
<dbReference type="SUPFAM" id="SSF49354">
    <property type="entry name" value="PapD-like"/>
    <property type="match status" value="1"/>
</dbReference>
<name>A0A1Y1KKU5_PHOPY</name>